<reference evidence="1" key="1">
    <citation type="journal article" date="2020" name="Nature">
        <title>Giant virus diversity and host interactions through global metagenomics.</title>
        <authorList>
            <person name="Schulz F."/>
            <person name="Roux S."/>
            <person name="Paez-Espino D."/>
            <person name="Jungbluth S."/>
            <person name="Walsh D.A."/>
            <person name="Denef V.J."/>
            <person name="McMahon K.D."/>
            <person name="Konstantinidis K.T."/>
            <person name="Eloe-Fadrosh E.A."/>
            <person name="Kyrpides N.C."/>
            <person name="Woyke T."/>
        </authorList>
    </citation>
    <scope>NUCLEOTIDE SEQUENCE</scope>
    <source>
        <strain evidence="1">GVMAG-S-1101165-84</strain>
    </source>
</reference>
<sequence length="119" mass="14153">MTKEEGMNFLFAKPLMLRLLVQGMPLVHQLLRLQRHPLQKVQQQELVKRQGQHQLLQRHPLQKVQQELVKRQGQHQLLLRHVQLPLQEDAIHLHDNHIVLLWLQLGFLLSCVHRLSLSF</sequence>
<accession>A0A6C0K3G4</accession>
<name>A0A6C0K3G4_9ZZZZ</name>
<dbReference type="AlphaFoldDB" id="A0A6C0K3G4"/>
<protein>
    <submittedName>
        <fullName evidence="1">Uncharacterized protein</fullName>
    </submittedName>
</protein>
<dbReference type="EMBL" id="MN740780">
    <property type="protein sequence ID" value="QHU11237.1"/>
    <property type="molecule type" value="Genomic_DNA"/>
</dbReference>
<evidence type="ECO:0000313" key="1">
    <source>
        <dbReference type="EMBL" id="QHU11237.1"/>
    </source>
</evidence>
<proteinExistence type="predicted"/>
<organism evidence="1">
    <name type="scientific">viral metagenome</name>
    <dbReference type="NCBI Taxonomy" id="1070528"/>
    <lineage>
        <taxon>unclassified sequences</taxon>
        <taxon>metagenomes</taxon>
        <taxon>organismal metagenomes</taxon>
    </lineage>
</organism>